<sequence>MCQVRNLFGNNAKEGAIVFHAVKPVLKADCSVGQSGEAIRRGWSSRPVLMPSATAGREPIQYACSGFATTVLIRPRPMALPKI</sequence>
<proteinExistence type="predicted"/>
<keyword evidence="2" id="KW-1185">Reference proteome</keyword>
<dbReference type="Proteomes" id="UP000240259">
    <property type="component" value="Unassembled WGS sequence"/>
</dbReference>
<dbReference type="AlphaFoldDB" id="A0A2T4IKZ9"/>
<protein>
    <submittedName>
        <fullName evidence="1">Uncharacterized protein</fullName>
    </submittedName>
</protein>
<accession>A0A2T4IKZ9</accession>
<organism evidence="1 2">
    <name type="scientific">Mesorhizobium helmanticense</name>
    <dbReference type="NCBI Taxonomy" id="1776423"/>
    <lineage>
        <taxon>Bacteria</taxon>
        <taxon>Pseudomonadati</taxon>
        <taxon>Pseudomonadota</taxon>
        <taxon>Alphaproteobacteria</taxon>
        <taxon>Hyphomicrobiales</taxon>
        <taxon>Phyllobacteriaceae</taxon>
        <taxon>Mesorhizobium</taxon>
    </lineage>
</organism>
<evidence type="ECO:0000313" key="2">
    <source>
        <dbReference type="Proteomes" id="UP000240259"/>
    </source>
</evidence>
<reference evidence="1 2" key="1">
    <citation type="submission" date="2018-03" db="EMBL/GenBank/DDBJ databases">
        <title>Genome sequence of the symbiotic type strain Mesorhizobium helmanticense CSLC115NT isolated from Lotus corniculatus nodules.</title>
        <authorList>
            <person name="Sannazzaro A.I."/>
            <person name="Torres Tejerizo G.A."/>
            <person name="Dip D."/>
            <person name="Caballero M."/>
            <person name="Pistorio M."/>
            <person name="Estrella M.J."/>
        </authorList>
    </citation>
    <scope>NUCLEOTIDE SEQUENCE [LARGE SCALE GENOMIC DNA]</scope>
    <source>
        <strain evidence="1 2">CSLC115N</strain>
    </source>
</reference>
<name>A0A2T4IKZ9_9HYPH</name>
<dbReference type="EMBL" id="PZJX01000075">
    <property type="protein sequence ID" value="PTE06316.1"/>
    <property type="molecule type" value="Genomic_DNA"/>
</dbReference>
<evidence type="ECO:0000313" key="1">
    <source>
        <dbReference type="EMBL" id="PTE06316.1"/>
    </source>
</evidence>
<comment type="caution">
    <text evidence="1">The sequence shown here is derived from an EMBL/GenBank/DDBJ whole genome shotgun (WGS) entry which is preliminary data.</text>
</comment>
<gene>
    <name evidence="1" type="ORF">C9427_32510</name>
</gene>